<gene>
    <name evidence="3" type="ORF">HW532_15545</name>
</gene>
<dbReference type="Pfam" id="PF19798">
    <property type="entry name" value="Sulfotransfer_5"/>
    <property type="match status" value="1"/>
</dbReference>
<evidence type="ECO:0000313" key="4">
    <source>
        <dbReference type="Proteomes" id="UP000593594"/>
    </source>
</evidence>
<comment type="similarity">
    <text evidence="1">Belongs to the class-IV pyridoxal-phosphate-dependent aminotransferase family.</text>
</comment>
<accession>A0A7S8C8I9</accession>
<dbReference type="AlphaFoldDB" id="A0A7S8C8I9"/>
<dbReference type="KEGG" id="kmn:HW532_15545"/>
<dbReference type="Proteomes" id="UP000593594">
    <property type="component" value="Chromosome"/>
</dbReference>
<reference evidence="3 4" key="1">
    <citation type="submission" date="2020-06" db="EMBL/GenBank/DDBJ databases">
        <title>Genome sequence of 2 isolates from Red Sea Mangroves.</title>
        <authorList>
            <person name="Sefrji F."/>
            <person name="Michoud G."/>
            <person name="Merlino G."/>
            <person name="Daffonchio D."/>
        </authorList>
    </citation>
    <scope>NUCLEOTIDE SEQUENCE [LARGE SCALE GENOMIC DNA]</scope>
    <source>
        <strain evidence="3 4">R1DC25</strain>
    </source>
</reference>
<evidence type="ECO:0000313" key="3">
    <source>
        <dbReference type="EMBL" id="QPC45370.1"/>
    </source>
</evidence>
<keyword evidence="3" id="KW-0378">Hydrolase</keyword>
<dbReference type="EMBL" id="CP058214">
    <property type="protein sequence ID" value="QPC45370.1"/>
    <property type="molecule type" value="Genomic_DNA"/>
</dbReference>
<evidence type="ECO:0000256" key="2">
    <source>
        <dbReference type="ARBA" id="ARBA00023304"/>
    </source>
</evidence>
<dbReference type="GO" id="GO:0016787">
    <property type="term" value="F:hydrolase activity"/>
    <property type="evidence" value="ECO:0007669"/>
    <property type="project" value="UniProtKB-KW"/>
</dbReference>
<dbReference type="GO" id="GO:0009082">
    <property type="term" value="P:branched-chain amino acid biosynthetic process"/>
    <property type="evidence" value="ECO:0007669"/>
    <property type="project" value="UniProtKB-KW"/>
</dbReference>
<keyword evidence="4" id="KW-1185">Reference proteome</keyword>
<evidence type="ECO:0000256" key="1">
    <source>
        <dbReference type="ARBA" id="ARBA00009320"/>
    </source>
</evidence>
<keyword evidence="2" id="KW-0028">Amino-acid biosynthesis</keyword>
<protein>
    <submittedName>
        <fullName evidence="3">HAD family hydrolase</fullName>
    </submittedName>
</protein>
<dbReference type="SUPFAM" id="SSF52540">
    <property type="entry name" value="P-loop containing nucleoside triphosphate hydrolases"/>
    <property type="match status" value="1"/>
</dbReference>
<dbReference type="InterPro" id="IPR027417">
    <property type="entry name" value="P-loop_NTPase"/>
</dbReference>
<dbReference type="Gene3D" id="3.40.50.300">
    <property type="entry name" value="P-loop containing nucleotide triphosphate hydrolases"/>
    <property type="match status" value="1"/>
</dbReference>
<sequence>MWSGPRNISTAMMRSFENRPDCAVWDEPFYAAYLAETGIDHPMRAEVLAAGETDWRRVRDRVLGDAPGGKPVFYQKHMTHHMVPGIDRSWISRLSNAFLIRAPERVLASYARKRADVALADIGFVEQAELFDMLAETSGAAPPVIDADDVLANPRRVLGALCRAVGIEFREEMLSWPPGQRDSDGVWAAHWYGAVERSQGFQDPPPPPPPLDDTLKRIADEARPCYERLKAYRL</sequence>
<dbReference type="PANTHER" id="PTHR42743:SF11">
    <property type="entry name" value="AMINODEOXYCHORISMATE LYASE"/>
    <property type="match status" value="1"/>
</dbReference>
<name>A0A7S8C8I9_9HYPH</name>
<proteinExistence type="inferred from homology"/>
<dbReference type="PANTHER" id="PTHR42743">
    <property type="entry name" value="AMINO-ACID AMINOTRANSFERASE"/>
    <property type="match status" value="1"/>
</dbReference>
<keyword evidence="2" id="KW-0100">Branched-chain amino acid biosynthesis</keyword>
<dbReference type="InterPro" id="IPR050571">
    <property type="entry name" value="Class-IV_PLP-Dep_Aminotrnsfr"/>
</dbReference>
<organism evidence="3 4">
    <name type="scientific">Kaustia mangrovi</name>
    <dbReference type="NCBI Taxonomy" id="2593653"/>
    <lineage>
        <taxon>Bacteria</taxon>
        <taxon>Pseudomonadati</taxon>
        <taxon>Pseudomonadota</taxon>
        <taxon>Alphaproteobacteria</taxon>
        <taxon>Hyphomicrobiales</taxon>
        <taxon>Parvibaculaceae</taxon>
        <taxon>Kaustia</taxon>
    </lineage>
</organism>